<reference evidence="2" key="3">
    <citation type="journal article" date="2004" name="Trends Parasitol.">
        <title>The Anopheles gambiae genome: an update.</title>
        <authorList>
            <person name="Mongin E."/>
            <person name="Louis C."/>
            <person name="Holt R.A."/>
            <person name="Birney E."/>
            <person name="Collins F.H."/>
        </authorList>
    </citation>
    <scope>NUCLEOTIDE SEQUENCE</scope>
    <source>
        <strain evidence="2">PEST</strain>
    </source>
</reference>
<name>A7UUU3_ANOGA</name>
<feature type="non-terminal residue" evidence="2">
    <location>
        <position position="1"/>
    </location>
</feature>
<organism evidence="2">
    <name type="scientific">Anopheles gambiae</name>
    <name type="common">African malaria mosquito</name>
    <dbReference type="NCBI Taxonomy" id="7165"/>
    <lineage>
        <taxon>Eukaryota</taxon>
        <taxon>Metazoa</taxon>
        <taxon>Ecdysozoa</taxon>
        <taxon>Arthropoda</taxon>
        <taxon>Hexapoda</taxon>
        <taxon>Insecta</taxon>
        <taxon>Pterygota</taxon>
        <taxon>Neoptera</taxon>
        <taxon>Endopterygota</taxon>
        <taxon>Diptera</taxon>
        <taxon>Nematocera</taxon>
        <taxon>Culicoidea</taxon>
        <taxon>Culicidae</taxon>
        <taxon>Anophelinae</taxon>
        <taxon>Anopheles</taxon>
    </lineage>
</organism>
<feature type="non-terminal residue" evidence="2">
    <location>
        <position position="164"/>
    </location>
</feature>
<dbReference type="PaxDb" id="7165-AGAP011420-PA"/>
<gene>
    <name evidence="2" type="ORF">AgaP_AGAP011420</name>
</gene>
<feature type="region of interest" description="Disordered" evidence="1">
    <location>
        <begin position="1"/>
        <end position="74"/>
    </location>
</feature>
<reference evidence="2" key="4">
    <citation type="journal article" date="2007" name="Genome Biol.">
        <title>Update of the Anopheles gambiae PEST genome assembly.</title>
        <authorList>
            <person name="Sharakhova M.V."/>
            <person name="Hammond M.P."/>
            <person name="Lobo N.F."/>
            <person name="Krzywinski J."/>
            <person name="Unger M.F."/>
            <person name="Hillenmeyer M.E."/>
            <person name="Bruggner R.V."/>
            <person name="Birney E."/>
            <person name="Collins F.H."/>
        </authorList>
    </citation>
    <scope>NUCLEOTIDE SEQUENCE</scope>
    <source>
        <strain evidence="2">PEST</strain>
    </source>
</reference>
<dbReference type="VEuPathDB" id="VectorBase:AGAP011420"/>
<evidence type="ECO:0000313" key="2">
    <source>
        <dbReference type="EMBL" id="EDO63532.1"/>
    </source>
</evidence>
<protein>
    <submittedName>
        <fullName evidence="2">AGAP011420-PA</fullName>
    </submittedName>
</protein>
<feature type="compositionally biased region" description="Polar residues" evidence="1">
    <location>
        <begin position="42"/>
        <end position="52"/>
    </location>
</feature>
<feature type="compositionally biased region" description="Low complexity" evidence="1">
    <location>
        <begin position="10"/>
        <end position="29"/>
    </location>
</feature>
<sequence length="164" mass="17080">LGSGSRGSEKSSLLSGSGGSSALSAGGDSNNNHQQHHGGSGSASVLSDTTAAGSGSNVSGGSSKKRTIVLVGDGRSRVRRVVRTQTRQITVVSYSGRKKETETHTSHHATIVSFSKNQRHTVGRSFTVELEPSKQRGKAYSSVCIASFFIGNFPYADHSSVGVR</sequence>
<dbReference type="InParanoid" id="A7UUU3"/>
<reference evidence="2" key="2">
    <citation type="submission" date="2002-03" db="EMBL/GenBank/DDBJ databases">
        <authorList>
            <consortium name="The Anopheles Genome Sequencing Consortium"/>
        </authorList>
    </citation>
    <scope>NUCLEOTIDE SEQUENCE</scope>
    <source>
        <strain evidence="2">PEST</strain>
    </source>
</reference>
<dbReference type="AlphaFoldDB" id="A7UUU3"/>
<reference evidence="2" key="1">
    <citation type="journal article" date="2002" name="Science">
        <title>The genome sequence of the malaria mosquito Anopheles gambiae.</title>
        <authorList>
            <person name="Holt R.A."/>
            <person name="Subramanian G.M."/>
            <person name="Halpern A."/>
            <person name="Sutton G.G."/>
            <person name="Charlab R."/>
            <person name="Nusskern D.R."/>
            <person name="Wincker P."/>
            <person name="Clark A.G."/>
            <person name="Ribeiro J.M."/>
            <person name="Wides R."/>
            <person name="Salzberg S.L."/>
            <person name="Loftus B."/>
            <person name="Yandell M."/>
            <person name="Majoros W.H."/>
            <person name="Rusch D.B."/>
            <person name="Lai Z."/>
            <person name="Kraft C.L."/>
            <person name="Abril J.F."/>
            <person name="Anthouard V."/>
            <person name="Arensburger P."/>
            <person name="Atkinson P.W."/>
            <person name="Baden H."/>
            <person name="de Berardinis V."/>
            <person name="Baldwin D."/>
            <person name="Benes V."/>
            <person name="Biedler J."/>
            <person name="Blass C."/>
            <person name="Bolanos R."/>
            <person name="Boscus D."/>
            <person name="Barnstead M."/>
            <person name="Cai S."/>
            <person name="Center A."/>
            <person name="Chaturverdi K."/>
            <person name="Christophides G.K."/>
            <person name="Chrystal M.A."/>
            <person name="Clamp M."/>
            <person name="Cravchik A."/>
            <person name="Curwen V."/>
            <person name="Dana A."/>
            <person name="Delcher A."/>
            <person name="Dew I."/>
            <person name="Evans C.A."/>
            <person name="Flanigan M."/>
            <person name="Grundschober-Freimoser A."/>
            <person name="Friedli L."/>
            <person name="Gu Z."/>
            <person name="Guan P."/>
            <person name="Guigo R."/>
            <person name="Hillenmeyer M.E."/>
            <person name="Hladun S.L."/>
            <person name="Hogan J.R."/>
            <person name="Hong Y.S."/>
            <person name="Hoover J."/>
            <person name="Jaillon O."/>
            <person name="Ke Z."/>
            <person name="Kodira C."/>
            <person name="Kokoza E."/>
            <person name="Koutsos A."/>
            <person name="Letunic I."/>
            <person name="Levitsky A."/>
            <person name="Liang Y."/>
            <person name="Lin J.J."/>
            <person name="Lobo N.F."/>
            <person name="Lopez J.R."/>
            <person name="Malek J.A."/>
            <person name="McIntosh T.C."/>
            <person name="Meister S."/>
            <person name="Miller J."/>
            <person name="Mobarry C."/>
            <person name="Mongin E."/>
            <person name="Murphy S.D."/>
            <person name="O'Brochta D.A."/>
            <person name="Pfannkoch C."/>
            <person name="Qi R."/>
            <person name="Regier M.A."/>
            <person name="Remington K."/>
            <person name="Shao H."/>
            <person name="Sharakhova M.V."/>
            <person name="Sitter C.D."/>
            <person name="Shetty J."/>
            <person name="Smith T.J."/>
            <person name="Strong R."/>
            <person name="Sun J."/>
            <person name="Thomasova D."/>
            <person name="Ton L.Q."/>
            <person name="Topalis P."/>
            <person name="Tu Z."/>
            <person name="Unger M.F."/>
            <person name="Walenz B."/>
            <person name="Wang A."/>
            <person name="Wang J."/>
            <person name="Wang M."/>
            <person name="Wang X."/>
            <person name="Woodford K.J."/>
            <person name="Wortman J.R."/>
            <person name="Wu M."/>
            <person name="Yao A."/>
            <person name="Zdobnov E.M."/>
            <person name="Zhang H."/>
            <person name="Zhao Q."/>
            <person name="Zhao S."/>
            <person name="Zhu S.C."/>
            <person name="Zhimulev I."/>
            <person name="Coluzzi M."/>
            <person name="della Torre A."/>
            <person name="Roth C.W."/>
            <person name="Louis C."/>
            <person name="Kalush F."/>
            <person name="Mural R.J."/>
            <person name="Myers E.W."/>
            <person name="Adams M.D."/>
            <person name="Smith H.O."/>
            <person name="Broder S."/>
            <person name="Gardner M.J."/>
            <person name="Fraser C.M."/>
            <person name="Birney E."/>
            <person name="Bork P."/>
            <person name="Brey P.T."/>
            <person name="Venter J.C."/>
            <person name="Weissenbach J."/>
            <person name="Kafatos F.C."/>
            <person name="Collins F.H."/>
            <person name="Hoffman S.L."/>
        </authorList>
    </citation>
    <scope>NUCLEOTIDE SEQUENCE [LARGE SCALE GENOMIC DNA]</scope>
    <source>
        <strain evidence="2">PEST</strain>
    </source>
</reference>
<feature type="compositionally biased region" description="Low complexity" evidence="1">
    <location>
        <begin position="53"/>
        <end position="62"/>
    </location>
</feature>
<proteinExistence type="predicted"/>
<dbReference type="HOGENOM" id="CLU_1623043_0_0_1"/>
<accession>A7UUU3</accession>
<comment type="caution">
    <text evidence="2">The sequence shown here is derived from an EMBL/GenBank/DDBJ whole genome shotgun (WGS) entry which is preliminary data.</text>
</comment>
<evidence type="ECO:0000256" key="1">
    <source>
        <dbReference type="SAM" id="MobiDB-lite"/>
    </source>
</evidence>
<dbReference type="VEuPathDB" id="VectorBase:AGAMI1_010243"/>
<reference evidence="2" key="5">
    <citation type="submission" date="2011-05" db="EMBL/GenBank/DDBJ databases">
        <authorList>
            <consortium name="VectorBase"/>
        </authorList>
    </citation>
    <scope>NUCLEOTIDE SEQUENCE</scope>
    <source>
        <strain evidence="2">PEST</strain>
    </source>
</reference>
<dbReference type="EMBL" id="AAAB01008966">
    <property type="protein sequence ID" value="EDO63532.1"/>
    <property type="molecule type" value="Genomic_DNA"/>
</dbReference>